<keyword evidence="5 7" id="KW-0012">Acyltransferase</keyword>
<dbReference type="UniPathway" id="UPA00538">
    <property type="reaction ID" value="UER00592"/>
</dbReference>
<keyword evidence="3" id="KW-0963">Cytoplasm</keyword>
<dbReference type="CDD" id="cd16444">
    <property type="entry name" value="LipB"/>
    <property type="match status" value="1"/>
</dbReference>
<dbReference type="InterPro" id="IPR004143">
    <property type="entry name" value="BPL_LPL_catalytic"/>
</dbReference>
<dbReference type="PANTHER" id="PTHR10993:SF7">
    <property type="entry name" value="LIPOYLTRANSFERASE 2, MITOCHONDRIAL-RELATED"/>
    <property type="match status" value="1"/>
</dbReference>
<feature type="domain" description="BPL/LPL catalytic" evidence="6">
    <location>
        <begin position="30"/>
        <end position="206"/>
    </location>
</feature>
<organism evidence="7">
    <name type="scientific">invertebrate metagenome</name>
    <dbReference type="NCBI Taxonomy" id="1711999"/>
    <lineage>
        <taxon>unclassified sequences</taxon>
        <taxon>metagenomes</taxon>
        <taxon>organismal metagenomes</taxon>
    </lineage>
</organism>
<dbReference type="EMBL" id="NSIT01000016">
    <property type="protein sequence ID" value="PJE80475.1"/>
    <property type="molecule type" value="Genomic_DNA"/>
</dbReference>
<accession>A0A2H9TB45</accession>
<dbReference type="GO" id="GO:0009249">
    <property type="term" value="P:protein lipoylation"/>
    <property type="evidence" value="ECO:0007669"/>
    <property type="project" value="InterPro"/>
</dbReference>
<dbReference type="InterPro" id="IPR000544">
    <property type="entry name" value="Octanoyltransferase"/>
</dbReference>
<comment type="pathway">
    <text evidence="1">Protein modification; protein lipoylation via endogenous pathway; protein N(6)-(lipoyl)lysine from octanoyl-[acyl-carrier-protein]: step 1/2.</text>
</comment>
<dbReference type="FunFam" id="3.30.930.10:FF:000020">
    <property type="entry name" value="Octanoyltransferase"/>
    <property type="match status" value="1"/>
</dbReference>
<protein>
    <recommendedName>
        <fullName evidence="2">lipoyl(octanoyl) transferase</fullName>
        <ecNumber evidence="2">2.3.1.181</ecNumber>
    </recommendedName>
</protein>
<evidence type="ECO:0000256" key="1">
    <source>
        <dbReference type="ARBA" id="ARBA00004821"/>
    </source>
</evidence>
<comment type="caution">
    <text evidence="7">The sequence shown here is derived from an EMBL/GenBank/DDBJ whole genome shotgun (WGS) entry which is preliminary data.</text>
</comment>
<dbReference type="NCBIfam" id="NF010922">
    <property type="entry name" value="PRK14342.1"/>
    <property type="match status" value="1"/>
</dbReference>
<dbReference type="NCBIfam" id="TIGR00214">
    <property type="entry name" value="lipB"/>
    <property type="match status" value="1"/>
</dbReference>
<evidence type="ECO:0000256" key="4">
    <source>
        <dbReference type="ARBA" id="ARBA00022679"/>
    </source>
</evidence>
<name>A0A2H9TB45_9ZZZZ</name>
<evidence type="ECO:0000313" key="7">
    <source>
        <dbReference type="EMBL" id="PJE80475.1"/>
    </source>
</evidence>
<keyword evidence="4 7" id="KW-0808">Transferase</keyword>
<dbReference type="PANTHER" id="PTHR10993">
    <property type="entry name" value="OCTANOYLTRANSFERASE"/>
    <property type="match status" value="1"/>
</dbReference>
<dbReference type="HAMAP" id="MF_00013">
    <property type="entry name" value="LipB"/>
    <property type="match status" value="1"/>
</dbReference>
<gene>
    <name evidence="7" type="primary">lipB</name>
    <name evidence="7" type="ORF">CI610_00558</name>
</gene>
<dbReference type="Pfam" id="PF21948">
    <property type="entry name" value="LplA-B_cat"/>
    <property type="match status" value="1"/>
</dbReference>
<evidence type="ECO:0000256" key="2">
    <source>
        <dbReference type="ARBA" id="ARBA00012334"/>
    </source>
</evidence>
<proteinExistence type="inferred from homology"/>
<dbReference type="SUPFAM" id="SSF55681">
    <property type="entry name" value="Class II aaRS and biotin synthetases"/>
    <property type="match status" value="1"/>
</dbReference>
<dbReference type="InterPro" id="IPR045864">
    <property type="entry name" value="aa-tRNA-synth_II/BPL/LPL"/>
</dbReference>
<dbReference type="Gene3D" id="3.30.930.10">
    <property type="entry name" value="Bira Bifunctional Protein, Domain 2"/>
    <property type="match status" value="1"/>
</dbReference>
<dbReference type="PROSITE" id="PS51733">
    <property type="entry name" value="BPL_LPL_CATALYTIC"/>
    <property type="match status" value="1"/>
</dbReference>
<dbReference type="PIRSF" id="PIRSF016262">
    <property type="entry name" value="LPLase"/>
    <property type="match status" value="1"/>
</dbReference>
<evidence type="ECO:0000256" key="5">
    <source>
        <dbReference type="ARBA" id="ARBA00023315"/>
    </source>
</evidence>
<dbReference type="GO" id="GO:0033819">
    <property type="term" value="F:lipoyl(octanoyl) transferase activity"/>
    <property type="evidence" value="ECO:0007669"/>
    <property type="project" value="UniProtKB-EC"/>
</dbReference>
<sequence length="213" mass="23943">MATLVVRNLGRQPYEPVWQDMKTFTDQRTFHTEDEIWILEHDPVFTLGQAGKPEHVLCPVDIPVIKTDSGGQVTYPGSGQLVFYFLLDIRRMHLGPRILVSGLESSVVNMLSQYDIKAVSRRDAPGVYVDGAKIAALGLRIRKMCSYHGLSFNLDMDLSPFRRINPCGYPDLPVTQLNDLAPEKVSWQQAKDSLLNSFAEMLGYSCVMEKHAA</sequence>
<dbReference type="AlphaFoldDB" id="A0A2H9TB45"/>
<dbReference type="EC" id="2.3.1.181" evidence="2"/>
<evidence type="ECO:0000256" key="3">
    <source>
        <dbReference type="ARBA" id="ARBA00022490"/>
    </source>
</evidence>
<evidence type="ECO:0000259" key="6">
    <source>
        <dbReference type="PROSITE" id="PS51733"/>
    </source>
</evidence>
<reference evidence="7" key="1">
    <citation type="journal article" date="2017" name="Appl. Environ. Microbiol.">
        <title>Molecular characterization of an Endozoicomonas-like organism causing infection in king scallop Pecten maximus L.</title>
        <authorList>
            <person name="Cano I."/>
            <person name="van Aerle R."/>
            <person name="Ross S."/>
            <person name="Verner-Jeffreys D.W."/>
            <person name="Paley R.K."/>
            <person name="Rimmer G."/>
            <person name="Ryder D."/>
            <person name="Hooper P."/>
            <person name="Stone D."/>
            <person name="Feist S.W."/>
        </authorList>
    </citation>
    <scope>NUCLEOTIDE SEQUENCE</scope>
</reference>